<protein>
    <submittedName>
        <fullName evidence="7">Blast:Cysteine and histidine-rich protein 1-B</fullName>
    </submittedName>
</protein>
<dbReference type="OrthoDB" id="193703at2759"/>
<evidence type="ECO:0000313" key="8">
    <source>
        <dbReference type="Proteomes" id="UP000268350"/>
    </source>
</evidence>
<dbReference type="InterPro" id="IPR013083">
    <property type="entry name" value="Znf_RING/FYVE/PHD"/>
</dbReference>
<dbReference type="PANTHER" id="PTHR23059">
    <property type="entry name" value="CYSTEINE AND HISTIDINE-RICH PROTEIN 1"/>
    <property type="match status" value="1"/>
</dbReference>
<evidence type="ECO:0000259" key="6">
    <source>
        <dbReference type="PROSITE" id="PS50145"/>
    </source>
</evidence>
<dbReference type="InterPro" id="IPR001293">
    <property type="entry name" value="Znf_TRAF"/>
</dbReference>
<keyword evidence="3 4" id="KW-0862">Zinc</keyword>
<dbReference type="Pfam" id="PF02176">
    <property type="entry name" value="zf-TRAF"/>
    <property type="match status" value="1"/>
</dbReference>
<dbReference type="GO" id="GO:0005634">
    <property type="term" value="C:nucleus"/>
    <property type="evidence" value="ECO:0007669"/>
    <property type="project" value="TreeGrafter"/>
</dbReference>
<feature type="compositionally biased region" description="Low complexity" evidence="5">
    <location>
        <begin position="14"/>
        <end position="24"/>
    </location>
</feature>
<dbReference type="GO" id="GO:0008270">
    <property type="term" value="F:zinc ion binding"/>
    <property type="evidence" value="ECO:0007669"/>
    <property type="project" value="UniProtKB-KW"/>
</dbReference>
<keyword evidence="8" id="KW-1185">Reference proteome</keyword>
<accession>A0A3B0JPL3</accession>
<keyword evidence="2 4" id="KW-0863">Zinc-finger</keyword>
<evidence type="ECO:0000256" key="2">
    <source>
        <dbReference type="ARBA" id="ARBA00022771"/>
    </source>
</evidence>
<evidence type="ECO:0000256" key="4">
    <source>
        <dbReference type="PROSITE-ProRule" id="PRU00207"/>
    </source>
</evidence>
<dbReference type="PANTHER" id="PTHR23059:SF4">
    <property type="entry name" value="ZINC FINGER TRAF-TYPE-CONTAINING PROTEIN 1"/>
    <property type="match status" value="1"/>
</dbReference>
<evidence type="ECO:0000256" key="5">
    <source>
        <dbReference type="SAM" id="MobiDB-lite"/>
    </source>
</evidence>
<feature type="domain" description="TRAF-type" evidence="6">
    <location>
        <begin position="140"/>
        <end position="176"/>
    </location>
</feature>
<proteinExistence type="predicted"/>
<reference evidence="8" key="1">
    <citation type="submission" date="2018-01" db="EMBL/GenBank/DDBJ databases">
        <authorList>
            <person name="Alioto T."/>
            <person name="Alioto T."/>
        </authorList>
    </citation>
    <scope>NUCLEOTIDE SEQUENCE [LARGE SCALE GENOMIC DNA]</scope>
</reference>
<dbReference type="STRING" id="7266.A0A3B0JPL3"/>
<sequence>MFSGDSDAVTPAGSSSSSSSTSLSGDHWDNPCECKDERCCFCRLFDNGSDDDLANVPLPGAKPTGLPKEFHCIRCATIPVERIFQCQNGHLICEGCYQVQVLDKMLCEALGTCPQCSVRMYRHQPNRNIAAERILSEMKVTCEHCGTKMLRSLLRSHFRAECPERLVYCKYRLIGCPWYGPASETTGHDESCEWPNKTGAELVEFLSPLQAEREARTRLLEQIRDMLQLPNLSVRLLHVLPQGAIRQFPHNEFVEVCKFRSHFQRWSLLLNWQTPADNDANPQPMGSLHLRLKLDPQENWNSKLVTSYTLVHGTHSEVLFLPNLCERFEFSPNQLLGPPALVYRHTMPHCKKLLIERGIYVRLLIASIGTY</sequence>
<dbReference type="EMBL" id="OUUW01000006">
    <property type="protein sequence ID" value="SPP82322.1"/>
    <property type="molecule type" value="Genomic_DNA"/>
</dbReference>
<dbReference type="AlphaFoldDB" id="A0A3B0JPL3"/>
<dbReference type="OMA" id="CAGCYQM"/>
<dbReference type="Gene3D" id="3.30.40.10">
    <property type="entry name" value="Zinc/RING finger domain, C3HC4 (zinc finger)"/>
    <property type="match status" value="1"/>
</dbReference>
<dbReference type="Proteomes" id="UP000268350">
    <property type="component" value="Unassembled WGS sequence"/>
</dbReference>
<feature type="zinc finger region" description="TRAF-type" evidence="4">
    <location>
        <begin position="140"/>
        <end position="176"/>
    </location>
</feature>
<keyword evidence="1 4" id="KW-0479">Metal-binding</keyword>
<evidence type="ECO:0000256" key="1">
    <source>
        <dbReference type="ARBA" id="ARBA00022723"/>
    </source>
</evidence>
<dbReference type="SUPFAM" id="SSF49599">
    <property type="entry name" value="TRAF domain-like"/>
    <property type="match status" value="1"/>
</dbReference>
<name>A0A3B0JPL3_DROGU</name>
<dbReference type="InterPro" id="IPR039338">
    <property type="entry name" value="ZFTRAF1"/>
</dbReference>
<evidence type="ECO:0000256" key="3">
    <source>
        <dbReference type="ARBA" id="ARBA00022833"/>
    </source>
</evidence>
<feature type="region of interest" description="Disordered" evidence="5">
    <location>
        <begin position="1"/>
        <end position="26"/>
    </location>
</feature>
<organism evidence="7 8">
    <name type="scientific">Drosophila guanche</name>
    <name type="common">Fruit fly</name>
    <dbReference type="NCBI Taxonomy" id="7266"/>
    <lineage>
        <taxon>Eukaryota</taxon>
        <taxon>Metazoa</taxon>
        <taxon>Ecdysozoa</taxon>
        <taxon>Arthropoda</taxon>
        <taxon>Hexapoda</taxon>
        <taxon>Insecta</taxon>
        <taxon>Pterygota</taxon>
        <taxon>Neoptera</taxon>
        <taxon>Endopterygota</taxon>
        <taxon>Diptera</taxon>
        <taxon>Brachycera</taxon>
        <taxon>Muscomorpha</taxon>
        <taxon>Ephydroidea</taxon>
        <taxon>Drosophilidae</taxon>
        <taxon>Drosophila</taxon>
        <taxon>Sophophora</taxon>
    </lineage>
</organism>
<evidence type="ECO:0000313" key="7">
    <source>
        <dbReference type="EMBL" id="SPP82322.1"/>
    </source>
</evidence>
<gene>
    <name evidence="7" type="ORF">DGUA_6G014161</name>
</gene>
<dbReference type="PROSITE" id="PS50145">
    <property type="entry name" value="ZF_TRAF"/>
    <property type="match status" value="1"/>
</dbReference>